<evidence type="ECO:0000256" key="5">
    <source>
        <dbReference type="HAMAP-Rule" id="MF_00539"/>
    </source>
</evidence>
<dbReference type="Proteomes" id="UP000233414">
    <property type="component" value="Unassembled WGS sequence"/>
</dbReference>
<protein>
    <recommendedName>
        <fullName evidence="4 5">Large ribosomal subunit protein bL27</fullName>
    </recommendedName>
</protein>
<dbReference type="FunFam" id="2.40.50.100:FF:000020">
    <property type="entry name" value="50S ribosomal protein L27"/>
    <property type="match status" value="1"/>
</dbReference>
<dbReference type="GO" id="GO:0003735">
    <property type="term" value="F:structural constituent of ribosome"/>
    <property type="evidence" value="ECO:0007669"/>
    <property type="project" value="InterPro"/>
</dbReference>
<evidence type="ECO:0000313" key="7">
    <source>
        <dbReference type="Proteomes" id="UP000233414"/>
    </source>
</evidence>
<dbReference type="EMBL" id="PGYQ01000019">
    <property type="protein sequence ID" value="PKL72050.1"/>
    <property type="molecule type" value="Genomic_DNA"/>
</dbReference>
<comment type="similarity">
    <text evidence="1 5">Belongs to the bacterial ribosomal protein bL27 family.</text>
</comment>
<dbReference type="InterPro" id="IPR001684">
    <property type="entry name" value="Ribosomal_bL27"/>
</dbReference>
<dbReference type="HAMAP" id="MF_00539">
    <property type="entry name" value="Ribosomal_bL27"/>
    <property type="match status" value="1"/>
</dbReference>
<evidence type="ECO:0000256" key="2">
    <source>
        <dbReference type="ARBA" id="ARBA00022980"/>
    </source>
</evidence>
<dbReference type="Gene3D" id="2.40.50.100">
    <property type="match status" value="1"/>
</dbReference>
<dbReference type="PROSITE" id="PS00831">
    <property type="entry name" value="RIBOSOMAL_L27"/>
    <property type="match status" value="1"/>
</dbReference>
<dbReference type="PANTHER" id="PTHR15893">
    <property type="entry name" value="RIBOSOMAL PROTEIN L27"/>
    <property type="match status" value="1"/>
</dbReference>
<dbReference type="GO" id="GO:0022625">
    <property type="term" value="C:cytosolic large ribosomal subunit"/>
    <property type="evidence" value="ECO:0007669"/>
    <property type="project" value="TreeGrafter"/>
</dbReference>
<evidence type="ECO:0000256" key="1">
    <source>
        <dbReference type="ARBA" id="ARBA00010797"/>
    </source>
</evidence>
<reference evidence="6 7" key="1">
    <citation type="journal article" date="2017" name="ISME J.">
        <title>Potential for microbial H2 and metal transformations associated with novel bacteria and archaea in deep terrestrial subsurface sediments.</title>
        <authorList>
            <person name="Hernsdorf A.W."/>
            <person name="Amano Y."/>
            <person name="Miyakawa K."/>
            <person name="Ise K."/>
            <person name="Suzuki Y."/>
            <person name="Anantharaman K."/>
            <person name="Probst A."/>
            <person name="Burstein D."/>
            <person name="Thomas B.C."/>
            <person name="Banfield J.F."/>
        </authorList>
    </citation>
    <scope>NUCLEOTIDE SEQUENCE [LARGE SCALE GENOMIC DNA]</scope>
    <source>
        <strain evidence="6">HGW-Kuenenbacteria-1</strain>
    </source>
</reference>
<name>A0A2N1UMR1_9BACT</name>
<evidence type="ECO:0000256" key="3">
    <source>
        <dbReference type="ARBA" id="ARBA00023274"/>
    </source>
</evidence>
<comment type="caution">
    <text evidence="6">The sequence shown here is derived from an EMBL/GenBank/DDBJ whole genome shotgun (WGS) entry which is preliminary data.</text>
</comment>
<accession>A0A2N1UMR1</accession>
<evidence type="ECO:0000256" key="4">
    <source>
        <dbReference type="ARBA" id="ARBA00035175"/>
    </source>
</evidence>
<gene>
    <name evidence="5" type="primary">rpmA</name>
    <name evidence="6" type="ORF">CVV26_03165</name>
</gene>
<sequence length="91" mass="9780">MAHKKAGGSTALGRDSQGQRLGVKLYGGQIAKAGSIIIRQRGTKIHPGENVKKGKDDTLFAVCKGKVVFTARKLMKFNGKLKETKIVNVIS</sequence>
<dbReference type="Pfam" id="PF01016">
    <property type="entry name" value="Ribosomal_L27"/>
    <property type="match status" value="1"/>
</dbReference>
<evidence type="ECO:0000313" key="6">
    <source>
        <dbReference type="EMBL" id="PKL72050.1"/>
    </source>
</evidence>
<dbReference type="NCBIfam" id="TIGR00062">
    <property type="entry name" value="L27"/>
    <property type="match status" value="1"/>
</dbReference>
<proteinExistence type="inferred from homology"/>
<keyword evidence="2 5" id="KW-0689">Ribosomal protein</keyword>
<keyword evidence="3 5" id="KW-0687">Ribonucleoprotein</keyword>
<organism evidence="6 7">
    <name type="scientific">Candidatus Kuenenbacteria bacterium HGW-Kuenenbacteria-1</name>
    <dbReference type="NCBI Taxonomy" id="2013812"/>
    <lineage>
        <taxon>Bacteria</taxon>
        <taxon>Candidatus Kueneniibacteriota</taxon>
    </lineage>
</organism>
<dbReference type="InterPro" id="IPR018261">
    <property type="entry name" value="Ribosomal_bL27_CS"/>
</dbReference>
<dbReference type="GO" id="GO:0006412">
    <property type="term" value="P:translation"/>
    <property type="evidence" value="ECO:0007669"/>
    <property type="project" value="UniProtKB-UniRule"/>
</dbReference>
<dbReference type="PRINTS" id="PR00063">
    <property type="entry name" value="RIBOSOMALL27"/>
</dbReference>
<dbReference type="PANTHER" id="PTHR15893:SF0">
    <property type="entry name" value="LARGE RIBOSOMAL SUBUNIT PROTEIN BL27M"/>
    <property type="match status" value="1"/>
</dbReference>
<dbReference type="SUPFAM" id="SSF110324">
    <property type="entry name" value="Ribosomal L27 protein-like"/>
    <property type="match status" value="1"/>
</dbReference>
<dbReference type="AlphaFoldDB" id="A0A2N1UMR1"/>